<dbReference type="GO" id="GO:0008237">
    <property type="term" value="F:metallopeptidase activity"/>
    <property type="evidence" value="ECO:0007669"/>
    <property type="project" value="UniProtKB-KW"/>
</dbReference>
<dbReference type="GO" id="GO:0006508">
    <property type="term" value="P:proteolysis"/>
    <property type="evidence" value="ECO:0007669"/>
    <property type="project" value="UniProtKB-KW"/>
</dbReference>
<comment type="caution">
    <text evidence="2">The sequence shown here is derived from an EMBL/GenBank/DDBJ whole genome shotgun (WGS) entry which is preliminary data.</text>
</comment>
<evidence type="ECO:0000256" key="1">
    <source>
        <dbReference type="SAM" id="Phobius"/>
    </source>
</evidence>
<reference evidence="2" key="1">
    <citation type="submission" date="2018-07" db="EMBL/GenBank/DDBJ databases">
        <authorList>
            <consortium name="PulseNet: The National Subtyping Network for Foodborne Disease Surveillance"/>
            <person name="Tarr C.L."/>
            <person name="Trees E."/>
            <person name="Katz L.S."/>
            <person name="Carleton-Romer H.A."/>
            <person name="Stroika S."/>
            <person name="Kucerova Z."/>
            <person name="Roache K.F."/>
            <person name="Sabol A.L."/>
            <person name="Besser J."/>
            <person name="Gerner-Smidt P."/>
        </authorList>
    </citation>
    <scope>NUCLEOTIDE SEQUENCE</scope>
    <source>
        <strain evidence="2">PNUSAS012229</strain>
    </source>
</reference>
<keyword evidence="1" id="KW-0812">Transmembrane</keyword>
<sequence length="56" mass="6389">MEDKKYSCEYIERNKAVSGCFAMFMLFVGITFIPFFLKDGAELMAKGLLFPIIVTL</sequence>
<keyword evidence="2" id="KW-0378">Hydrolase</keyword>
<keyword evidence="2" id="KW-0482">Metalloprotease</keyword>
<feature type="non-terminal residue" evidence="2">
    <location>
        <position position="56"/>
    </location>
</feature>
<protein>
    <submittedName>
        <fullName evidence="2">CPBP family intramembrane metalloprotease</fullName>
    </submittedName>
</protein>
<dbReference type="AlphaFoldDB" id="A0A631ZBU4"/>
<organism evidence="2">
    <name type="scientific">Salmonella enterica</name>
    <name type="common">Salmonella choleraesuis</name>
    <dbReference type="NCBI Taxonomy" id="28901"/>
    <lineage>
        <taxon>Bacteria</taxon>
        <taxon>Pseudomonadati</taxon>
        <taxon>Pseudomonadota</taxon>
        <taxon>Gammaproteobacteria</taxon>
        <taxon>Enterobacterales</taxon>
        <taxon>Enterobacteriaceae</taxon>
        <taxon>Salmonella</taxon>
    </lineage>
</organism>
<keyword evidence="1" id="KW-1133">Transmembrane helix</keyword>
<keyword evidence="2" id="KW-0645">Protease</keyword>
<keyword evidence="1" id="KW-0472">Membrane</keyword>
<proteinExistence type="predicted"/>
<feature type="transmembrane region" description="Helical" evidence="1">
    <location>
        <begin position="16"/>
        <end position="37"/>
    </location>
</feature>
<dbReference type="EMBL" id="AAMFJE010000141">
    <property type="protein sequence ID" value="EDG7973189.1"/>
    <property type="molecule type" value="Genomic_DNA"/>
</dbReference>
<gene>
    <name evidence="2" type="ORF">B9O83_22585</name>
</gene>
<accession>A0A631ZBU4</accession>
<name>A0A631ZBU4_SALER</name>
<evidence type="ECO:0000313" key="2">
    <source>
        <dbReference type="EMBL" id="EDG7973189.1"/>
    </source>
</evidence>